<dbReference type="PANTHER" id="PTHR10098">
    <property type="entry name" value="RAPSYN-RELATED"/>
    <property type="match status" value="1"/>
</dbReference>
<sequence>MSLKEAKQVTVSMDWKSFSPPPRRIDDILAMLEQPGRFDPSIAKKLKADADSSPPHKGDNETLKAFFHHRGDAAFYLGRFKQALEDYRTALHYAESMGKTDHNLIRHLGITEKVCGNFKRAIELQKQSLSLKKHSTAYAQLLVLYANVGDLESAERVKNRGVAFSNKKLSRLKDKKPFVAALIKFQIAKMEAVLLEARGKYAEAEKYYRNNFENLSPAIKREKPIMHLMNMMHLSINLIKQGRLVESELIARQALTEALGVAKKDSEIVGTIISGLGVIYQQQGRLQDAERLMRASIRIFEQSNIPPDSYLMGQARMKLGDVLTVQCEYAEAMKEFDQARKGMQENQYFYEARFARNPLLILSLLMTHRTEEAMKIISTVYAKNKNSYGENHYATKEILGLRGLANLKALKPEQAFEDFSNAVPLLIESNSDESVDYSKNFRLKIIGEAYMDLLVQNSGSVLEKKAGINACQTAFKLADSIRGRAVLKALGKSSARAAADDPELADFVRREQDAQKYINELQTTLSNLLSAPVEQQLPTVMKTLKLKINTLSKARMALLDEIGIRFPKFNDFTEPQPATFSDIQNHLRPKEAMISIYTSGRQTHVWAIPHQGEVQFSSIPFSAQDFKKTVVHLRKALDPRPKTFGDIPEYDLSAAYKLYSRLLKPVEKGWKDSENLLVIAPGPLGQIPFSVLPTALVKFGKERRELFAEYRSIPWLIRDVSITRLPSASAFVTLRELPEGDPGRKAFAGFGDPVFNHAQLARASIEKDKSLTNRSGPGRNLSVRGIRRTESVNLDNRNVSSARLENLNRLPDTMEEILSIAGILGADPAKDVFLGKLASESKIKIMDLSNRRVIAFASHALLPGDLDGLEQPAIALSSPSVTGESEDGLLTMGEIFKLKLNADWIVLSACNTGASDGAGAEAASGLGRAFFYAGTRAILASMWPVETTSAKQITTGLFRYYKEDASLSRARAHQKSMLALIDGSGMKDRATGEIISSYAHPFFWAPFIVVGDGG</sequence>
<name>A0A8J6TTU7_9BACT</name>
<evidence type="ECO:0000313" key="2">
    <source>
        <dbReference type="EMBL" id="MBC8432712.1"/>
    </source>
</evidence>
<dbReference type="Pfam" id="PF12770">
    <property type="entry name" value="CHAT"/>
    <property type="match status" value="1"/>
</dbReference>
<dbReference type="InterPro" id="IPR024983">
    <property type="entry name" value="CHAT_dom"/>
</dbReference>
<organism evidence="2 3">
    <name type="scientific">Candidatus Desulfatibia vada</name>
    <dbReference type="NCBI Taxonomy" id="2841696"/>
    <lineage>
        <taxon>Bacteria</taxon>
        <taxon>Pseudomonadati</taxon>
        <taxon>Thermodesulfobacteriota</taxon>
        <taxon>Desulfobacteria</taxon>
        <taxon>Desulfobacterales</taxon>
        <taxon>Desulfobacterales incertae sedis</taxon>
        <taxon>Candidatus Desulfatibia</taxon>
    </lineage>
</organism>
<dbReference type="EMBL" id="JACNIG010000244">
    <property type="protein sequence ID" value="MBC8432712.1"/>
    <property type="molecule type" value="Genomic_DNA"/>
</dbReference>
<dbReference type="SUPFAM" id="SSF48452">
    <property type="entry name" value="TPR-like"/>
    <property type="match status" value="1"/>
</dbReference>
<evidence type="ECO:0000259" key="1">
    <source>
        <dbReference type="Pfam" id="PF12770"/>
    </source>
</evidence>
<dbReference type="Gene3D" id="1.25.40.10">
    <property type="entry name" value="Tetratricopeptide repeat domain"/>
    <property type="match status" value="2"/>
</dbReference>
<dbReference type="Pfam" id="PF13374">
    <property type="entry name" value="TPR_10"/>
    <property type="match status" value="1"/>
</dbReference>
<proteinExistence type="predicted"/>
<protein>
    <submittedName>
        <fullName evidence="2">CHAT domain-containing protein</fullName>
    </submittedName>
</protein>
<accession>A0A8J6TTU7</accession>
<reference evidence="2 3" key="1">
    <citation type="submission" date="2020-08" db="EMBL/GenBank/DDBJ databases">
        <title>Bridging the membrane lipid divide: bacteria of the FCB group superphylum have the potential to synthesize archaeal ether lipids.</title>
        <authorList>
            <person name="Villanueva L."/>
            <person name="Von Meijenfeldt F.A.B."/>
            <person name="Westbye A.B."/>
            <person name="Yadav S."/>
            <person name="Hopmans E.C."/>
            <person name="Dutilh B.E."/>
            <person name="Sinninghe Damste J.S."/>
        </authorList>
    </citation>
    <scope>NUCLEOTIDE SEQUENCE [LARGE SCALE GENOMIC DNA]</scope>
    <source>
        <strain evidence="2">NIOZ-UU17</strain>
    </source>
</reference>
<evidence type="ECO:0000313" key="3">
    <source>
        <dbReference type="Proteomes" id="UP000605201"/>
    </source>
</evidence>
<dbReference type="InterPro" id="IPR011990">
    <property type="entry name" value="TPR-like_helical_dom_sf"/>
</dbReference>
<comment type="caution">
    <text evidence="2">The sequence shown here is derived from an EMBL/GenBank/DDBJ whole genome shotgun (WGS) entry which is preliminary data.</text>
</comment>
<dbReference type="SMART" id="SM00028">
    <property type="entry name" value="TPR"/>
    <property type="match status" value="4"/>
</dbReference>
<dbReference type="InterPro" id="IPR019734">
    <property type="entry name" value="TPR_rpt"/>
</dbReference>
<dbReference type="AlphaFoldDB" id="A0A8J6TTU7"/>
<dbReference type="Proteomes" id="UP000605201">
    <property type="component" value="Unassembled WGS sequence"/>
</dbReference>
<gene>
    <name evidence="2" type="ORF">H8D96_12440</name>
</gene>
<feature type="domain" description="CHAT" evidence="1">
    <location>
        <begin position="655"/>
        <end position="1012"/>
    </location>
</feature>